<proteinExistence type="predicted"/>
<reference evidence="1" key="1">
    <citation type="submission" date="2024-02" db="EMBL/GenBank/DDBJ databases">
        <title>Metagenome Assembled Genome of Zalaria obscura JY119.</title>
        <authorList>
            <person name="Vighnesh L."/>
            <person name="Jagadeeshwari U."/>
            <person name="Venkata Ramana C."/>
            <person name="Sasikala C."/>
        </authorList>
    </citation>
    <scope>NUCLEOTIDE SEQUENCE</scope>
    <source>
        <strain evidence="1">JY119</strain>
    </source>
</reference>
<gene>
    <name evidence="1" type="primary">MRPS9</name>
    <name evidence="1" type="ORF">M8818_007591</name>
</gene>
<sequence length="317" mass="35686">METRAMRSGFRQAIAAFRSQTKRYPSYQSRRFLATPTQPPTDEIRAAPPFRFNDKQSQGEEDMEEGNSGFAKLLPKLRIVPASPSYFTGKPGFTDDILELQTLLRKYITLPVLPPGEAPRIAWKTHAQYKVQSGEPVKAARYTKILQVLARLNYIHPSVMPEEVKKALEKYKRDVQPFLNKPKPGYVDEYGRARGVGRRKACHAVAYLVEGEGEVMINGKSLSQAFGRVHDRESCIWALKATDRIDKYNVWAVAQGGGTTGQAEAITLAVSKALMVHEPALKPALRRAGCVTRDPRRVERKKPGKLKARKMPAWVKR</sequence>
<comment type="caution">
    <text evidence="1">The sequence shown here is derived from an EMBL/GenBank/DDBJ whole genome shotgun (WGS) entry which is preliminary data.</text>
</comment>
<evidence type="ECO:0000313" key="1">
    <source>
        <dbReference type="EMBL" id="KAK8194401.1"/>
    </source>
</evidence>
<dbReference type="Proteomes" id="UP001320706">
    <property type="component" value="Unassembled WGS sequence"/>
</dbReference>
<keyword evidence="2" id="KW-1185">Reference proteome</keyword>
<dbReference type="EMBL" id="JAMKPW020000043">
    <property type="protein sequence ID" value="KAK8194401.1"/>
    <property type="molecule type" value="Genomic_DNA"/>
</dbReference>
<keyword evidence="1" id="KW-0687">Ribonucleoprotein</keyword>
<keyword evidence="1" id="KW-0689">Ribosomal protein</keyword>
<accession>A0ACC3S476</accession>
<protein>
    <submittedName>
        <fullName evidence="1">37S ribosomal protein S9, mitochondrial</fullName>
    </submittedName>
</protein>
<organism evidence="1 2">
    <name type="scientific">Zalaria obscura</name>
    <dbReference type="NCBI Taxonomy" id="2024903"/>
    <lineage>
        <taxon>Eukaryota</taxon>
        <taxon>Fungi</taxon>
        <taxon>Dikarya</taxon>
        <taxon>Ascomycota</taxon>
        <taxon>Pezizomycotina</taxon>
        <taxon>Dothideomycetes</taxon>
        <taxon>Dothideomycetidae</taxon>
        <taxon>Dothideales</taxon>
        <taxon>Zalariaceae</taxon>
        <taxon>Zalaria</taxon>
    </lineage>
</organism>
<evidence type="ECO:0000313" key="2">
    <source>
        <dbReference type="Proteomes" id="UP001320706"/>
    </source>
</evidence>
<name>A0ACC3S476_9PEZI</name>